<name>A0A0C3FIN9_PILCF</name>
<dbReference type="PANTHER" id="PTHR10695">
    <property type="entry name" value="DEPHOSPHO-COA KINASE-RELATED"/>
    <property type="match status" value="1"/>
</dbReference>
<dbReference type="SUPFAM" id="SSF52374">
    <property type="entry name" value="Nucleotidylyl transferase"/>
    <property type="match status" value="1"/>
</dbReference>
<dbReference type="Pfam" id="PF01467">
    <property type="entry name" value="CTP_transf_like"/>
    <property type="match status" value="1"/>
</dbReference>
<dbReference type="Gene3D" id="3.40.50.620">
    <property type="entry name" value="HUPs"/>
    <property type="match status" value="1"/>
</dbReference>
<sequence length="344" mass="37874">MSASSSAARTHYSPDLEVQRSILLATLHDLSIHHLADAISSAAQWTHKRLTILLVSRLFNKPSSNSASECQETPISHTQKWNEVQSLLTCAYVQATKVAQQLNRVLMEVDVLLKGTDETLPDDLADDVDIIYCVHHDGGHPQLPHPLSSIQRVTFLSPNETHPSNLPMSAPPHPDAPPLYPVVILGGTFDHLHAGHKILLSMGAWIASEKIIVGVTDDALLTKKSNKEILEDLPTRKSKVTTFLSLFRPGLIYDVVPIVDVYGPTGWDPNIQALVVSKETLSGAASIASRRTEKDFPALQTFVIDVISPTSSNLEHDDAEILKQTKMSSTFIREWIVNNQNRGD</sequence>
<reference evidence="3" key="2">
    <citation type="submission" date="2015-01" db="EMBL/GenBank/DDBJ databases">
        <title>Evolutionary Origins and Diversification of the Mycorrhizal Mutualists.</title>
        <authorList>
            <consortium name="DOE Joint Genome Institute"/>
            <consortium name="Mycorrhizal Genomics Consortium"/>
            <person name="Kohler A."/>
            <person name="Kuo A."/>
            <person name="Nagy L.G."/>
            <person name="Floudas D."/>
            <person name="Copeland A."/>
            <person name="Barry K.W."/>
            <person name="Cichocki N."/>
            <person name="Veneault-Fourrey C."/>
            <person name="LaButti K."/>
            <person name="Lindquist E.A."/>
            <person name="Lipzen A."/>
            <person name="Lundell T."/>
            <person name="Morin E."/>
            <person name="Murat C."/>
            <person name="Riley R."/>
            <person name="Ohm R."/>
            <person name="Sun H."/>
            <person name="Tunlid A."/>
            <person name="Henrissat B."/>
            <person name="Grigoriev I.V."/>
            <person name="Hibbett D.S."/>
            <person name="Martin F."/>
        </authorList>
    </citation>
    <scope>NUCLEOTIDE SEQUENCE [LARGE SCALE GENOMIC DNA]</scope>
    <source>
        <strain evidence="3">F 1598</strain>
    </source>
</reference>
<dbReference type="GO" id="GO:0015937">
    <property type="term" value="P:coenzyme A biosynthetic process"/>
    <property type="evidence" value="ECO:0007669"/>
    <property type="project" value="TreeGrafter"/>
</dbReference>
<gene>
    <name evidence="2" type="ORF">PILCRDRAFT_823193</name>
</gene>
<dbReference type="AlphaFoldDB" id="A0A0C3FIN9"/>
<dbReference type="InParanoid" id="A0A0C3FIN9"/>
<evidence type="ECO:0000313" key="3">
    <source>
        <dbReference type="Proteomes" id="UP000054166"/>
    </source>
</evidence>
<feature type="domain" description="Cytidyltransferase-like" evidence="1">
    <location>
        <begin position="184"/>
        <end position="229"/>
    </location>
</feature>
<organism evidence="2 3">
    <name type="scientific">Piloderma croceum (strain F 1598)</name>
    <dbReference type="NCBI Taxonomy" id="765440"/>
    <lineage>
        <taxon>Eukaryota</taxon>
        <taxon>Fungi</taxon>
        <taxon>Dikarya</taxon>
        <taxon>Basidiomycota</taxon>
        <taxon>Agaricomycotina</taxon>
        <taxon>Agaricomycetes</taxon>
        <taxon>Agaricomycetidae</taxon>
        <taxon>Atheliales</taxon>
        <taxon>Atheliaceae</taxon>
        <taxon>Piloderma</taxon>
    </lineage>
</organism>
<evidence type="ECO:0000313" key="2">
    <source>
        <dbReference type="EMBL" id="KIM79654.1"/>
    </source>
</evidence>
<dbReference type="HOGENOM" id="CLU_035272_0_0_1"/>
<dbReference type="EMBL" id="KN833008">
    <property type="protein sequence ID" value="KIM79654.1"/>
    <property type="molecule type" value="Genomic_DNA"/>
</dbReference>
<dbReference type="STRING" id="765440.A0A0C3FIN9"/>
<protein>
    <recommendedName>
        <fullName evidence="1">Cytidyltransferase-like domain-containing protein</fullName>
    </recommendedName>
</protein>
<dbReference type="GO" id="GO:0004140">
    <property type="term" value="F:dephospho-CoA kinase activity"/>
    <property type="evidence" value="ECO:0007669"/>
    <property type="project" value="TreeGrafter"/>
</dbReference>
<keyword evidence="3" id="KW-1185">Reference proteome</keyword>
<accession>A0A0C3FIN9</accession>
<evidence type="ECO:0000259" key="1">
    <source>
        <dbReference type="Pfam" id="PF01467"/>
    </source>
</evidence>
<dbReference type="Proteomes" id="UP000054166">
    <property type="component" value="Unassembled WGS sequence"/>
</dbReference>
<dbReference type="InterPro" id="IPR004821">
    <property type="entry name" value="Cyt_trans-like"/>
</dbReference>
<dbReference type="PANTHER" id="PTHR10695:SF46">
    <property type="entry name" value="BIFUNCTIONAL COENZYME A SYNTHASE-RELATED"/>
    <property type="match status" value="1"/>
</dbReference>
<dbReference type="OrthoDB" id="330671at2759"/>
<dbReference type="InterPro" id="IPR014729">
    <property type="entry name" value="Rossmann-like_a/b/a_fold"/>
</dbReference>
<proteinExistence type="predicted"/>
<reference evidence="2 3" key="1">
    <citation type="submission" date="2014-04" db="EMBL/GenBank/DDBJ databases">
        <authorList>
            <consortium name="DOE Joint Genome Institute"/>
            <person name="Kuo A."/>
            <person name="Tarkka M."/>
            <person name="Buscot F."/>
            <person name="Kohler A."/>
            <person name="Nagy L.G."/>
            <person name="Floudas D."/>
            <person name="Copeland A."/>
            <person name="Barry K.W."/>
            <person name="Cichocki N."/>
            <person name="Veneault-Fourrey C."/>
            <person name="LaButti K."/>
            <person name="Lindquist E.A."/>
            <person name="Lipzen A."/>
            <person name="Lundell T."/>
            <person name="Morin E."/>
            <person name="Murat C."/>
            <person name="Sun H."/>
            <person name="Tunlid A."/>
            <person name="Henrissat B."/>
            <person name="Grigoriev I.V."/>
            <person name="Hibbett D.S."/>
            <person name="Martin F."/>
            <person name="Nordberg H.P."/>
            <person name="Cantor M.N."/>
            <person name="Hua S.X."/>
        </authorList>
    </citation>
    <scope>NUCLEOTIDE SEQUENCE [LARGE SCALE GENOMIC DNA]</scope>
    <source>
        <strain evidence="2 3">F 1598</strain>
    </source>
</reference>